<evidence type="ECO:0000256" key="7">
    <source>
        <dbReference type="ARBA" id="ARBA00023170"/>
    </source>
</evidence>
<evidence type="ECO:0000256" key="10">
    <source>
        <dbReference type="SAM" id="Phobius"/>
    </source>
</evidence>
<sequence>MVVTERNNTSETFWCESVPQESSKEVFAFLIITLILCVLGNSAVCIIVSRHYQLHTVTNANFVNMAVIQMLFALFSIPPYLQLSSSRSKVENIEWLCVLIGFTFELFSALSNLALTLVAVERYYVISNSGKRKISAKTTGRLVVFVFILALAFAVSWTVLAEGPSPCLTSSILSCFPLISAHKTKTLRTLNIIYVTICFFLPMLLMAVLFVKMSKLLWSGFSKVRPLGVGNRNTIRFFAEIKTTRTMFFISILHFFCWLPLCIISIYLSLPRKTSERYPGSATAKIVTICLALVSSCANPLMYALRNPRFSIILRPNRRSKGKKRVQFYKEQENCESCIAKPPVSWAQRSICSVIYDGSRSDETHATSSTVLS</sequence>
<dbReference type="PANTHER" id="PTHR22752:SF3">
    <property type="entry name" value="G-PROTEIN COUPLED RECEPTOR 135"/>
    <property type="match status" value="1"/>
</dbReference>
<evidence type="ECO:0000256" key="8">
    <source>
        <dbReference type="ARBA" id="ARBA00023224"/>
    </source>
</evidence>
<comment type="similarity">
    <text evidence="9">Belongs to the G-protein coupled receptor 1 family.</text>
</comment>
<dbReference type="GO" id="GO:0004930">
    <property type="term" value="F:G protein-coupled receptor activity"/>
    <property type="evidence" value="ECO:0007669"/>
    <property type="project" value="UniProtKB-KW"/>
</dbReference>
<feature type="transmembrane region" description="Helical" evidence="10">
    <location>
        <begin position="93"/>
        <end position="120"/>
    </location>
</feature>
<keyword evidence="5 9" id="KW-0297">G-protein coupled receptor</keyword>
<feature type="transmembrane region" description="Helical" evidence="10">
    <location>
        <begin position="141"/>
        <end position="160"/>
    </location>
</feature>
<dbReference type="SUPFAM" id="SSF81321">
    <property type="entry name" value="Family A G protein-coupled receptor-like"/>
    <property type="match status" value="1"/>
</dbReference>
<evidence type="ECO:0000256" key="5">
    <source>
        <dbReference type="ARBA" id="ARBA00023040"/>
    </source>
</evidence>
<evidence type="ECO:0000259" key="11">
    <source>
        <dbReference type="PROSITE" id="PS50262"/>
    </source>
</evidence>
<reference evidence="12 13" key="1">
    <citation type="submission" date="2022-05" db="EMBL/GenBank/DDBJ databases">
        <authorList>
            <consortium name="Genoscope - CEA"/>
            <person name="William W."/>
        </authorList>
    </citation>
    <scope>NUCLEOTIDE SEQUENCE [LARGE SCALE GENOMIC DNA]</scope>
</reference>
<evidence type="ECO:0000313" key="13">
    <source>
        <dbReference type="Proteomes" id="UP001159428"/>
    </source>
</evidence>
<dbReference type="Proteomes" id="UP001159428">
    <property type="component" value="Unassembled WGS sequence"/>
</dbReference>
<proteinExistence type="inferred from homology"/>
<organism evidence="12 13">
    <name type="scientific">Pocillopora meandrina</name>
    <dbReference type="NCBI Taxonomy" id="46732"/>
    <lineage>
        <taxon>Eukaryota</taxon>
        <taxon>Metazoa</taxon>
        <taxon>Cnidaria</taxon>
        <taxon>Anthozoa</taxon>
        <taxon>Hexacorallia</taxon>
        <taxon>Scleractinia</taxon>
        <taxon>Astrocoeniina</taxon>
        <taxon>Pocilloporidae</taxon>
        <taxon>Pocillopora</taxon>
    </lineage>
</organism>
<feature type="transmembrane region" description="Helical" evidence="10">
    <location>
        <begin position="282"/>
        <end position="305"/>
    </location>
</feature>
<dbReference type="AlphaFoldDB" id="A0AAU9XN08"/>
<comment type="caution">
    <text evidence="12">The sequence shown here is derived from an EMBL/GenBank/DDBJ whole genome shotgun (WGS) entry which is preliminary data.</text>
</comment>
<feature type="transmembrane region" description="Helical" evidence="10">
    <location>
        <begin position="60"/>
        <end position="81"/>
    </location>
</feature>
<accession>A0AAU9XN08</accession>
<evidence type="ECO:0000256" key="3">
    <source>
        <dbReference type="ARBA" id="ARBA00022692"/>
    </source>
</evidence>
<feature type="transmembrane region" description="Helical" evidence="10">
    <location>
        <begin position="26"/>
        <end position="48"/>
    </location>
</feature>
<feature type="domain" description="G-protein coupled receptors family 1 profile" evidence="11">
    <location>
        <begin position="40"/>
        <end position="303"/>
    </location>
</feature>
<protein>
    <recommendedName>
        <fullName evidence="11">G-protein coupled receptors family 1 profile domain-containing protein</fullName>
    </recommendedName>
</protein>
<dbReference type="PANTHER" id="PTHR22752">
    <property type="entry name" value="G PROTEIN-COUPLED RECEPTOR"/>
    <property type="match status" value="1"/>
</dbReference>
<dbReference type="Gene3D" id="1.20.1070.10">
    <property type="entry name" value="Rhodopsin 7-helix transmembrane proteins"/>
    <property type="match status" value="1"/>
</dbReference>
<keyword evidence="7 9" id="KW-0675">Receptor</keyword>
<dbReference type="GO" id="GO:0005886">
    <property type="term" value="C:plasma membrane"/>
    <property type="evidence" value="ECO:0007669"/>
    <property type="project" value="UniProtKB-SubCell"/>
</dbReference>
<evidence type="ECO:0000256" key="6">
    <source>
        <dbReference type="ARBA" id="ARBA00023136"/>
    </source>
</evidence>
<keyword evidence="4 10" id="KW-1133">Transmembrane helix</keyword>
<comment type="subcellular location">
    <subcellularLocation>
        <location evidence="1">Cell membrane</location>
        <topology evidence="1">Multi-pass membrane protein</topology>
    </subcellularLocation>
</comment>
<dbReference type="InterPro" id="IPR017452">
    <property type="entry name" value="GPCR_Rhodpsn_7TM"/>
</dbReference>
<dbReference type="Pfam" id="PF00001">
    <property type="entry name" value="7tm_1"/>
    <property type="match status" value="1"/>
</dbReference>
<gene>
    <name evidence="12" type="ORF">PMEA_00026725</name>
</gene>
<feature type="transmembrane region" description="Helical" evidence="10">
    <location>
        <begin position="246"/>
        <end position="270"/>
    </location>
</feature>
<dbReference type="PROSITE" id="PS50262">
    <property type="entry name" value="G_PROTEIN_RECEP_F1_2"/>
    <property type="match status" value="1"/>
</dbReference>
<evidence type="ECO:0000313" key="12">
    <source>
        <dbReference type="EMBL" id="CAH3152546.1"/>
    </source>
</evidence>
<keyword evidence="6 10" id="KW-0472">Membrane</keyword>
<feature type="transmembrane region" description="Helical" evidence="10">
    <location>
        <begin position="192"/>
        <end position="211"/>
    </location>
</feature>
<evidence type="ECO:0000256" key="2">
    <source>
        <dbReference type="ARBA" id="ARBA00022475"/>
    </source>
</evidence>
<keyword evidence="3 9" id="KW-0812">Transmembrane</keyword>
<dbReference type="InterPro" id="IPR000276">
    <property type="entry name" value="GPCR_Rhodpsn"/>
</dbReference>
<dbReference type="PROSITE" id="PS00237">
    <property type="entry name" value="G_PROTEIN_RECEP_F1_1"/>
    <property type="match status" value="1"/>
</dbReference>
<name>A0AAU9XN08_9CNID</name>
<evidence type="ECO:0000256" key="4">
    <source>
        <dbReference type="ARBA" id="ARBA00022989"/>
    </source>
</evidence>
<keyword evidence="2" id="KW-1003">Cell membrane</keyword>
<evidence type="ECO:0000256" key="9">
    <source>
        <dbReference type="RuleBase" id="RU000688"/>
    </source>
</evidence>
<dbReference type="EMBL" id="CALNXJ010000051">
    <property type="protein sequence ID" value="CAH3152546.1"/>
    <property type="molecule type" value="Genomic_DNA"/>
</dbReference>
<evidence type="ECO:0000256" key="1">
    <source>
        <dbReference type="ARBA" id="ARBA00004651"/>
    </source>
</evidence>
<keyword evidence="8 9" id="KW-0807">Transducer</keyword>
<dbReference type="PRINTS" id="PR00237">
    <property type="entry name" value="GPCRRHODOPSN"/>
</dbReference>
<keyword evidence="13" id="KW-1185">Reference proteome</keyword>
<dbReference type="CDD" id="cd00637">
    <property type="entry name" value="7tm_classA_rhodopsin-like"/>
    <property type="match status" value="1"/>
</dbReference>